<dbReference type="SUPFAM" id="SSF48403">
    <property type="entry name" value="Ankyrin repeat"/>
    <property type="match status" value="2"/>
</dbReference>
<evidence type="ECO:0000256" key="3">
    <source>
        <dbReference type="PROSITE-ProRule" id="PRU00023"/>
    </source>
</evidence>
<dbReference type="AlphaFoldDB" id="A0A0N4VJF6"/>
<dbReference type="InterPro" id="IPR002110">
    <property type="entry name" value="Ankyrin_rpt"/>
</dbReference>
<dbReference type="STRING" id="51028.A0A0N4VJF6"/>
<name>A0A0N4VJF6_ENTVE</name>
<dbReference type="PANTHER" id="PTHR24198">
    <property type="entry name" value="ANKYRIN REPEAT AND PROTEIN KINASE DOMAIN-CONTAINING PROTEIN"/>
    <property type="match status" value="1"/>
</dbReference>
<feature type="repeat" description="ANK" evidence="3">
    <location>
        <begin position="363"/>
        <end position="383"/>
    </location>
</feature>
<dbReference type="PROSITE" id="PS50088">
    <property type="entry name" value="ANK_REPEAT"/>
    <property type="match status" value="4"/>
</dbReference>
<feature type="repeat" description="ANK" evidence="3">
    <location>
        <begin position="522"/>
        <end position="554"/>
    </location>
</feature>
<proteinExistence type="predicted"/>
<evidence type="ECO:0000313" key="4">
    <source>
        <dbReference type="EMBL" id="VDD95552.1"/>
    </source>
</evidence>
<keyword evidence="5" id="KW-1185">Reference proteome</keyword>
<evidence type="ECO:0000256" key="1">
    <source>
        <dbReference type="ARBA" id="ARBA00022737"/>
    </source>
</evidence>
<dbReference type="PANTHER" id="PTHR24198:SF165">
    <property type="entry name" value="ANKYRIN REPEAT-CONTAINING PROTEIN-RELATED"/>
    <property type="match status" value="1"/>
</dbReference>
<accession>A0A0N4VJF6</accession>
<organism evidence="6">
    <name type="scientific">Enterobius vermicularis</name>
    <name type="common">Human pinworm</name>
    <dbReference type="NCBI Taxonomy" id="51028"/>
    <lineage>
        <taxon>Eukaryota</taxon>
        <taxon>Metazoa</taxon>
        <taxon>Ecdysozoa</taxon>
        <taxon>Nematoda</taxon>
        <taxon>Chromadorea</taxon>
        <taxon>Rhabditida</taxon>
        <taxon>Spirurina</taxon>
        <taxon>Oxyuridomorpha</taxon>
        <taxon>Oxyuroidea</taxon>
        <taxon>Oxyuridae</taxon>
        <taxon>Enterobius</taxon>
    </lineage>
</organism>
<reference evidence="4 5" key="2">
    <citation type="submission" date="2018-10" db="EMBL/GenBank/DDBJ databases">
        <authorList>
            <consortium name="Pathogen Informatics"/>
        </authorList>
    </citation>
    <scope>NUCLEOTIDE SEQUENCE [LARGE SCALE GENOMIC DNA]</scope>
</reference>
<dbReference type="Gene3D" id="1.25.40.20">
    <property type="entry name" value="Ankyrin repeat-containing domain"/>
    <property type="match status" value="3"/>
</dbReference>
<evidence type="ECO:0000256" key="2">
    <source>
        <dbReference type="ARBA" id="ARBA00023043"/>
    </source>
</evidence>
<sequence>MPASPPHIVSRKRSIFKFKWFKRFSNESKLDTSRSLLLLVKALANDEVACLKALIKSDIRLLSETLGNRNLLHVAAENGSSKSLSYLLKVFCEQEKKKIRRGLLDSVENVYGYLVRADDSGDTPLHLACRDPSAYCFKVIFRSIVKHLGWTVAGKVLLQCNHERQNPLHVACLWKNVEVVRLLLTNEFERKFAGIYILRFPTDGSLQKIRNLRMALTSTLKDELKKCPKPEYADRPVSNSDLFSLPQNFSDTENDISVPEETCLSCERCNKFRSSVQKIFELVTQKVPAVLSQRREGGVYPLMAAVRNDAIVVVKLLLSLKVDLEAEDWEGRTALHYAAEHGVARQVALLLSHGAVPLHKDYRGVTPLHLAALRGQTTSLRLLYLATNLKDIPTSDSFTAFLWSACRGIEASLRTMLQMNPNLDKSQHTRDNSTAMHLSASHGHSECRRTKGAETPLLLAAKYGHIETLRILVEFGADTHTIDAKGNCCLHLASKAKLSRELFQHFLVLIPFTEMINMKNAMGKTPLHCAVEAQRISSACELVELGANIRARDNTGWDPFMYAIRSGSSQLIALMLEHSPNVNCCSVVNGYSTLSLALKHGDAMLVNHLKSRGAKLPKELMNDAARK</sequence>
<evidence type="ECO:0000313" key="5">
    <source>
        <dbReference type="Proteomes" id="UP000274131"/>
    </source>
</evidence>
<gene>
    <name evidence="4" type="ORF">EVEC_LOCUS10303</name>
</gene>
<dbReference type="SMART" id="SM00248">
    <property type="entry name" value="ANK"/>
    <property type="match status" value="11"/>
</dbReference>
<dbReference type="EMBL" id="UXUI01010714">
    <property type="protein sequence ID" value="VDD95552.1"/>
    <property type="molecule type" value="Genomic_DNA"/>
</dbReference>
<dbReference type="PROSITE" id="PS50297">
    <property type="entry name" value="ANK_REP_REGION"/>
    <property type="match status" value="4"/>
</dbReference>
<dbReference type="WBParaSite" id="EVEC_0001097701-mRNA-1">
    <property type="protein sequence ID" value="EVEC_0001097701-mRNA-1"/>
    <property type="gene ID" value="EVEC_0001097701"/>
</dbReference>
<keyword evidence="2 3" id="KW-0040">ANK repeat</keyword>
<reference evidence="6" key="1">
    <citation type="submission" date="2017-02" db="UniProtKB">
        <authorList>
            <consortium name="WormBaseParasite"/>
        </authorList>
    </citation>
    <scope>IDENTIFICATION</scope>
</reference>
<dbReference type="Proteomes" id="UP000274131">
    <property type="component" value="Unassembled WGS sequence"/>
</dbReference>
<feature type="repeat" description="ANK" evidence="3">
    <location>
        <begin position="330"/>
        <end position="362"/>
    </location>
</feature>
<dbReference type="InterPro" id="IPR036770">
    <property type="entry name" value="Ankyrin_rpt-contain_sf"/>
</dbReference>
<dbReference type="OrthoDB" id="5823001at2759"/>
<feature type="repeat" description="ANK" evidence="3">
    <location>
        <begin position="452"/>
        <end position="484"/>
    </location>
</feature>
<evidence type="ECO:0000313" key="6">
    <source>
        <dbReference type="WBParaSite" id="EVEC_0001097701-mRNA-1"/>
    </source>
</evidence>
<protein>
    <submittedName>
        <fullName evidence="6">ANK_REP_REGION domain-containing protein</fullName>
    </submittedName>
</protein>
<keyword evidence="1" id="KW-0677">Repeat</keyword>
<dbReference type="Pfam" id="PF12796">
    <property type="entry name" value="Ank_2"/>
    <property type="match status" value="3"/>
</dbReference>